<dbReference type="PROSITE" id="PS51459">
    <property type="entry name" value="FIDO"/>
    <property type="match status" value="1"/>
</dbReference>
<dbReference type="PANTHER" id="PTHR39560:SF1">
    <property type="entry name" value="PROTEIN ADENYLYLTRANSFERASE FIC-RELATED"/>
    <property type="match status" value="1"/>
</dbReference>
<dbReference type="NCBIfam" id="NF046029">
    <property type="entry name" value="ProtAdlyltaseNmFic"/>
    <property type="match status" value="1"/>
</dbReference>
<evidence type="ECO:0000313" key="9">
    <source>
        <dbReference type="EMBL" id="ERI85431.1"/>
    </source>
</evidence>
<dbReference type="PANTHER" id="PTHR39560">
    <property type="entry name" value="PROTEIN ADENYLYLTRANSFERASE FIC-RELATED"/>
    <property type="match status" value="1"/>
</dbReference>
<reference evidence="9 10" key="1">
    <citation type="submission" date="2013-08" db="EMBL/GenBank/DDBJ databases">
        <authorList>
            <person name="Weinstock G."/>
            <person name="Sodergren E."/>
            <person name="Wylie T."/>
            <person name="Fulton L."/>
            <person name="Fulton R."/>
            <person name="Fronick C."/>
            <person name="O'Laughlin M."/>
            <person name="Godfrey J."/>
            <person name="Miner T."/>
            <person name="Herter B."/>
            <person name="Appelbaum E."/>
            <person name="Cordes M."/>
            <person name="Lek S."/>
            <person name="Wollam A."/>
            <person name="Pepin K.H."/>
            <person name="Palsikar V.B."/>
            <person name="Mitreva M."/>
            <person name="Wilson R.K."/>
        </authorList>
    </citation>
    <scope>NUCLEOTIDE SEQUENCE [LARGE SCALE GENOMIC DNA]</scope>
    <source>
        <strain evidence="9 10">F0041</strain>
    </source>
</reference>
<comment type="caution">
    <text evidence="9">The sequence shown here is derived from an EMBL/GenBank/DDBJ whole genome shotgun (WGS) entry which is preliminary data.</text>
</comment>
<dbReference type="EMBL" id="AWSV01000090">
    <property type="protein sequence ID" value="ERI85431.1"/>
    <property type="molecule type" value="Genomic_DNA"/>
</dbReference>
<dbReference type="HOGENOM" id="CLU_081571_0_0_10"/>
<dbReference type="InterPro" id="IPR036597">
    <property type="entry name" value="Fido-like_dom_sf"/>
</dbReference>
<comment type="catalytic activity">
    <reaction evidence="7">
        <text>L-tyrosyl-[protein] + ATP = O-(5'-adenylyl)-L-tyrosyl-[protein] + diphosphate</text>
        <dbReference type="Rhea" id="RHEA:54288"/>
        <dbReference type="Rhea" id="RHEA-COMP:10136"/>
        <dbReference type="Rhea" id="RHEA-COMP:13846"/>
        <dbReference type="ChEBI" id="CHEBI:30616"/>
        <dbReference type="ChEBI" id="CHEBI:33019"/>
        <dbReference type="ChEBI" id="CHEBI:46858"/>
        <dbReference type="ChEBI" id="CHEBI:83624"/>
        <dbReference type="EC" id="2.7.7.108"/>
    </reaction>
</comment>
<dbReference type="GO" id="GO:0005524">
    <property type="term" value="F:ATP binding"/>
    <property type="evidence" value="ECO:0007669"/>
    <property type="project" value="UniProtKB-KW"/>
</dbReference>
<dbReference type="PATRIC" id="fig|1321819.3.peg.1569"/>
<evidence type="ECO:0000256" key="3">
    <source>
        <dbReference type="ARBA" id="ARBA00022741"/>
    </source>
</evidence>
<gene>
    <name evidence="9" type="ORF">HMPREF1981_01706</name>
</gene>
<dbReference type="GO" id="GO:0070733">
    <property type="term" value="F:AMPylase activity"/>
    <property type="evidence" value="ECO:0007669"/>
    <property type="project" value="UniProtKB-EC"/>
</dbReference>
<evidence type="ECO:0000256" key="7">
    <source>
        <dbReference type="ARBA" id="ARBA00048696"/>
    </source>
</evidence>
<sequence>MVVAMVIGRLKTTTFPFMAEHKEQYKKSIRFFNDREVRAVWDEEQSRWWFSATDIVRAINDEPDYIKAGNYWRWLKRKLKQDGIGLVSATHGFKFEAPDGKLRVADVLDSEGVALLAKHYPNNRANEFLDWFIYSDNTIDGQSKKKAYQLFESGLFKTAEPGSVKCLQQIHAYLFGGLYDFAGQIRTKNISKGGFTFANCMHFPATLQTIERMPETTFDEIMDKYVEMNAAHPFMEGNGRSTRIWLDLMLKRSLKRCVDWSKIDKNDYLNAMRESVADSQYIKALVKPALTSKINDREMFMKGIDYSYYYEQND</sequence>
<dbReference type="Gene3D" id="1.10.3290.10">
    <property type="entry name" value="Fido-like domain"/>
    <property type="match status" value="1"/>
</dbReference>
<accession>U2DZP6</accession>
<protein>
    <recommendedName>
        <fullName evidence="5">protein adenylyltransferase</fullName>
        <ecNumber evidence="5">2.7.7.108</ecNumber>
    </recommendedName>
</protein>
<keyword evidence="3" id="KW-0547">Nucleotide-binding</keyword>
<evidence type="ECO:0000256" key="2">
    <source>
        <dbReference type="ARBA" id="ARBA00022695"/>
    </source>
</evidence>
<feature type="domain" description="Fido" evidence="8">
    <location>
        <begin position="162"/>
        <end position="291"/>
    </location>
</feature>
<evidence type="ECO:0000313" key="10">
    <source>
        <dbReference type="Proteomes" id="UP000016496"/>
    </source>
</evidence>
<dbReference type="GO" id="GO:0051302">
    <property type="term" value="P:regulation of cell division"/>
    <property type="evidence" value="ECO:0007669"/>
    <property type="project" value="TreeGrafter"/>
</dbReference>
<keyword evidence="1" id="KW-0808">Transferase</keyword>
<keyword evidence="2" id="KW-0548">Nucleotidyltransferase</keyword>
<dbReference type="Proteomes" id="UP000016496">
    <property type="component" value="Unassembled WGS sequence"/>
</dbReference>
<keyword evidence="4" id="KW-0067">ATP-binding</keyword>
<dbReference type="Pfam" id="PF02661">
    <property type="entry name" value="Fic"/>
    <property type="match status" value="1"/>
</dbReference>
<dbReference type="SUPFAM" id="SSF140931">
    <property type="entry name" value="Fic-like"/>
    <property type="match status" value="1"/>
</dbReference>
<comment type="catalytic activity">
    <reaction evidence="6">
        <text>L-threonyl-[protein] + ATP = 3-O-(5'-adenylyl)-L-threonyl-[protein] + diphosphate</text>
        <dbReference type="Rhea" id="RHEA:54292"/>
        <dbReference type="Rhea" id="RHEA-COMP:11060"/>
        <dbReference type="Rhea" id="RHEA-COMP:13847"/>
        <dbReference type="ChEBI" id="CHEBI:30013"/>
        <dbReference type="ChEBI" id="CHEBI:30616"/>
        <dbReference type="ChEBI" id="CHEBI:33019"/>
        <dbReference type="ChEBI" id="CHEBI:138113"/>
        <dbReference type="EC" id="2.7.7.108"/>
    </reaction>
</comment>
<dbReference type="AlphaFoldDB" id="U2DZP6"/>
<evidence type="ECO:0000256" key="5">
    <source>
        <dbReference type="ARBA" id="ARBA00034531"/>
    </source>
</evidence>
<dbReference type="EC" id="2.7.7.108" evidence="5"/>
<evidence type="ECO:0000256" key="1">
    <source>
        <dbReference type="ARBA" id="ARBA00022679"/>
    </source>
</evidence>
<proteinExistence type="predicted"/>
<evidence type="ECO:0000256" key="4">
    <source>
        <dbReference type="ARBA" id="ARBA00022840"/>
    </source>
</evidence>
<evidence type="ECO:0000256" key="6">
    <source>
        <dbReference type="ARBA" id="ARBA00047939"/>
    </source>
</evidence>
<evidence type="ECO:0000259" key="8">
    <source>
        <dbReference type="PROSITE" id="PS51459"/>
    </source>
</evidence>
<name>U2DZP6_9BACE</name>
<dbReference type="InterPro" id="IPR003812">
    <property type="entry name" value="Fido"/>
</dbReference>
<organism evidence="9 10">
    <name type="scientific">Bacteroides pyogenes F0041</name>
    <dbReference type="NCBI Taxonomy" id="1321819"/>
    <lineage>
        <taxon>Bacteria</taxon>
        <taxon>Pseudomonadati</taxon>
        <taxon>Bacteroidota</taxon>
        <taxon>Bacteroidia</taxon>
        <taxon>Bacteroidales</taxon>
        <taxon>Bacteroidaceae</taxon>
        <taxon>Bacteroides</taxon>
    </lineage>
</organism>